<dbReference type="Proteomes" id="UP001140091">
    <property type="component" value="Unassembled WGS sequence"/>
</dbReference>
<evidence type="ECO:0000313" key="2">
    <source>
        <dbReference type="EMBL" id="KAJ2929645.1"/>
    </source>
</evidence>
<dbReference type="InterPro" id="IPR011032">
    <property type="entry name" value="GroES-like_sf"/>
</dbReference>
<dbReference type="Gene3D" id="3.90.180.10">
    <property type="entry name" value="Medium-chain alcohol dehydrogenases, catalytic domain"/>
    <property type="match status" value="1"/>
</dbReference>
<dbReference type="GO" id="GO:0016651">
    <property type="term" value="F:oxidoreductase activity, acting on NAD(P)H"/>
    <property type="evidence" value="ECO:0007669"/>
    <property type="project" value="InterPro"/>
</dbReference>
<comment type="caution">
    <text evidence="2">The sequence shown here is derived from an EMBL/GenBank/DDBJ whole genome shotgun (WGS) entry which is preliminary data.</text>
</comment>
<reference evidence="2" key="1">
    <citation type="submission" date="2022-06" db="EMBL/GenBank/DDBJ databases">
        <title>Genome Sequence of Candolleomyces eurysporus.</title>
        <authorList>
            <person name="Buettner E."/>
        </authorList>
    </citation>
    <scope>NUCLEOTIDE SEQUENCE</scope>
    <source>
        <strain evidence="2">VTCC 930004</strain>
    </source>
</reference>
<dbReference type="InterPro" id="IPR036291">
    <property type="entry name" value="NAD(P)-bd_dom_sf"/>
</dbReference>
<dbReference type="OrthoDB" id="3233595at2759"/>
<dbReference type="CDD" id="cd08249">
    <property type="entry name" value="enoyl_reductase_like"/>
    <property type="match status" value="1"/>
</dbReference>
<keyword evidence="3" id="KW-1185">Reference proteome</keyword>
<evidence type="ECO:0000259" key="1">
    <source>
        <dbReference type="SMART" id="SM00829"/>
    </source>
</evidence>
<dbReference type="Pfam" id="PF00107">
    <property type="entry name" value="ADH_zinc_N"/>
    <property type="match status" value="1"/>
</dbReference>
<dbReference type="PANTHER" id="PTHR45348:SF2">
    <property type="entry name" value="ZINC-TYPE ALCOHOL DEHYDROGENASE-LIKE PROTEIN C2E1P3.01"/>
    <property type="match status" value="1"/>
</dbReference>
<dbReference type="InterPro" id="IPR013149">
    <property type="entry name" value="ADH-like_C"/>
</dbReference>
<dbReference type="PANTHER" id="PTHR45348">
    <property type="entry name" value="HYPOTHETICAL OXIDOREDUCTASE (EUROFUNG)"/>
    <property type="match status" value="1"/>
</dbReference>
<gene>
    <name evidence="2" type="ORF">H1R20_g7438</name>
</gene>
<dbReference type="SMART" id="SM00829">
    <property type="entry name" value="PKS_ER"/>
    <property type="match status" value="1"/>
</dbReference>
<dbReference type="InterPro" id="IPR020843">
    <property type="entry name" value="ER"/>
</dbReference>
<feature type="non-terminal residue" evidence="2">
    <location>
        <position position="1"/>
    </location>
</feature>
<name>A0A9W8MF38_9AGAR</name>
<dbReference type="Pfam" id="PF08240">
    <property type="entry name" value="ADH_N"/>
    <property type="match status" value="1"/>
</dbReference>
<organism evidence="2 3">
    <name type="scientific">Candolleomyces eurysporus</name>
    <dbReference type="NCBI Taxonomy" id="2828524"/>
    <lineage>
        <taxon>Eukaryota</taxon>
        <taxon>Fungi</taxon>
        <taxon>Dikarya</taxon>
        <taxon>Basidiomycota</taxon>
        <taxon>Agaricomycotina</taxon>
        <taxon>Agaricomycetes</taxon>
        <taxon>Agaricomycetidae</taxon>
        <taxon>Agaricales</taxon>
        <taxon>Agaricineae</taxon>
        <taxon>Psathyrellaceae</taxon>
        <taxon>Candolleomyces</taxon>
    </lineage>
</organism>
<protein>
    <recommendedName>
        <fullName evidence="1">Enoyl reductase (ER) domain-containing protein</fullName>
    </recommendedName>
</protein>
<dbReference type="Gene3D" id="3.40.50.720">
    <property type="entry name" value="NAD(P)-binding Rossmann-like Domain"/>
    <property type="match status" value="1"/>
</dbReference>
<dbReference type="InterPro" id="IPR047122">
    <property type="entry name" value="Trans-enoyl_RdTase-like"/>
</dbReference>
<proteinExistence type="predicted"/>
<dbReference type="SUPFAM" id="SSF51735">
    <property type="entry name" value="NAD(P)-binding Rossmann-fold domains"/>
    <property type="match status" value="1"/>
</dbReference>
<accession>A0A9W8MF38</accession>
<evidence type="ECO:0000313" key="3">
    <source>
        <dbReference type="Proteomes" id="UP001140091"/>
    </source>
</evidence>
<dbReference type="InterPro" id="IPR013154">
    <property type="entry name" value="ADH-like_N"/>
</dbReference>
<dbReference type="EMBL" id="JANBPK010000863">
    <property type="protein sequence ID" value="KAJ2929645.1"/>
    <property type="molecule type" value="Genomic_DNA"/>
</dbReference>
<feature type="domain" description="Enoyl reductase (ER)" evidence="1">
    <location>
        <begin position="15"/>
        <end position="316"/>
    </location>
</feature>
<sequence>MPITQQRALVLPQKGADFVLDTAIPVPKPGKEEILVKIKSVALTPADAKLRKFGLIYGDYPGILGFDITGEVIDLGEGATRFNVGDRIPSNLSYDEAATLPVALWTAYLGLYNIIPYGLALKSILDDGGMGAYEGKAIFISGGSSSVGQTVIQFAKLSGFAYIITTASAKHTEYLKSLGATHIVDRDIPVAEIPAAVKNIVGSLEIELAYDAIGIADTSLAQAMAAIVPGGRVTTTNPVVVFEPQDGKALSRENATATIPHNVEPLRKFAVRIPGLLEEKSIQPARIEVLPGGLSAIPEGLDRIFNGQVSGIKLVIHPEDTA</sequence>
<dbReference type="AlphaFoldDB" id="A0A9W8MF38"/>
<dbReference type="SUPFAM" id="SSF50129">
    <property type="entry name" value="GroES-like"/>
    <property type="match status" value="1"/>
</dbReference>